<dbReference type="InterPro" id="IPR052053">
    <property type="entry name" value="IM_YidH-like"/>
</dbReference>
<keyword evidence="9" id="KW-1185">Reference proteome</keyword>
<evidence type="ECO:0000313" key="8">
    <source>
        <dbReference type="EMBL" id="SHI95421.1"/>
    </source>
</evidence>
<evidence type="ECO:0000256" key="4">
    <source>
        <dbReference type="ARBA" id="ARBA00022989"/>
    </source>
</evidence>
<dbReference type="AlphaFoldDB" id="A0A1M6FCN1"/>
<dbReference type="PANTHER" id="PTHR34187">
    <property type="entry name" value="FGR18P"/>
    <property type="match status" value="1"/>
</dbReference>
<evidence type="ECO:0000256" key="1">
    <source>
        <dbReference type="ARBA" id="ARBA00004651"/>
    </source>
</evidence>
<feature type="domain" description="DUF202" evidence="7">
    <location>
        <begin position="11"/>
        <end position="90"/>
    </location>
</feature>
<evidence type="ECO:0000256" key="5">
    <source>
        <dbReference type="ARBA" id="ARBA00023136"/>
    </source>
</evidence>
<protein>
    <submittedName>
        <fullName evidence="8">Putative membrane protein</fullName>
    </submittedName>
</protein>
<name>A0A1M6FCN1_9BACT</name>
<dbReference type="GO" id="GO:0005886">
    <property type="term" value="C:plasma membrane"/>
    <property type="evidence" value="ECO:0007669"/>
    <property type="project" value="UniProtKB-SubCell"/>
</dbReference>
<dbReference type="Proteomes" id="UP000184050">
    <property type="component" value="Unassembled WGS sequence"/>
</dbReference>
<comment type="subcellular location">
    <subcellularLocation>
        <location evidence="1">Cell membrane</location>
        <topology evidence="1">Multi-pass membrane protein</topology>
    </subcellularLocation>
</comment>
<feature type="transmembrane region" description="Helical" evidence="6">
    <location>
        <begin position="20"/>
        <end position="44"/>
    </location>
</feature>
<evidence type="ECO:0000256" key="2">
    <source>
        <dbReference type="ARBA" id="ARBA00022475"/>
    </source>
</evidence>
<feature type="transmembrane region" description="Helical" evidence="6">
    <location>
        <begin position="106"/>
        <end position="128"/>
    </location>
</feature>
<evidence type="ECO:0000259" key="7">
    <source>
        <dbReference type="Pfam" id="PF02656"/>
    </source>
</evidence>
<dbReference type="InterPro" id="IPR003807">
    <property type="entry name" value="DUF202"/>
</dbReference>
<dbReference type="RefSeq" id="WP_073167845.1">
    <property type="nucleotide sequence ID" value="NZ_FQZE01000008.1"/>
</dbReference>
<dbReference type="OrthoDB" id="582337at2"/>
<sequence>MSKENRDTKLREHLANERTYLAWIRTSVALMGLGFVIVKFALFLKEITLMMDNSSFAISERSSAVIGVVMVALGVVLTIFAFFQYKKVEKQINRQTYKSSSPVSTILTLAILIGGIILVIDLLTSISFN</sequence>
<accession>A0A1M6FCN1</accession>
<keyword evidence="3 6" id="KW-0812">Transmembrane</keyword>
<proteinExistence type="predicted"/>
<reference evidence="8 9" key="1">
    <citation type="submission" date="2016-11" db="EMBL/GenBank/DDBJ databases">
        <authorList>
            <person name="Jaros S."/>
            <person name="Januszkiewicz K."/>
            <person name="Wedrychowicz H."/>
        </authorList>
    </citation>
    <scope>NUCLEOTIDE SEQUENCE [LARGE SCALE GENOMIC DNA]</scope>
    <source>
        <strain evidence="8 9">DSM 27063</strain>
    </source>
</reference>
<gene>
    <name evidence="8" type="ORF">SAMN05444280_108117</name>
</gene>
<keyword evidence="2" id="KW-1003">Cell membrane</keyword>
<evidence type="ECO:0000313" key="9">
    <source>
        <dbReference type="Proteomes" id="UP000184050"/>
    </source>
</evidence>
<keyword evidence="5 6" id="KW-0472">Membrane</keyword>
<evidence type="ECO:0000256" key="3">
    <source>
        <dbReference type="ARBA" id="ARBA00022692"/>
    </source>
</evidence>
<keyword evidence="4 6" id="KW-1133">Transmembrane helix</keyword>
<organism evidence="8 9">
    <name type="scientific">Tangfeifania diversioriginum</name>
    <dbReference type="NCBI Taxonomy" id="1168035"/>
    <lineage>
        <taxon>Bacteria</taxon>
        <taxon>Pseudomonadati</taxon>
        <taxon>Bacteroidota</taxon>
        <taxon>Bacteroidia</taxon>
        <taxon>Marinilabiliales</taxon>
        <taxon>Prolixibacteraceae</taxon>
        <taxon>Tangfeifania</taxon>
    </lineage>
</organism>
<dbReference type="EMBL" id="FQZE01000008">
    <property type="protein sequence ID" value="SHI95421.1"/>
    <property type="molecule type" value="Genomic_DNA"/>
</dbReference>
<dbReference type="Pfam" id="PF02656">
    <property type="entry name" value="DUF202"/>
    <property type="match status" value="1"/>
</dbReference>
<evidence type="ECO:0000256" key="6">
    <source>
        <dbReference type="SAM" id="Phobius"/>
    </source>
</evidence>
<dbReference type="PANTHER" id="PTHR34187:SF2">
    <property type="entry name" value="DUF202 DOMAIN-CONTAINING PROTEIN"/>
    <property type="match status" value="1"/>
</dbReference>
<feature type="transmembrane region" description="Helical" evidence="6">
    <location>
        <begin position="64"/>
        <end position="85"/>
    </location>
</feature>